<comment type="subcellular location">
    <subcellularLocation>
        <location evidence="16">Cytoplasm</location>
    </subcellularLocation>
    <subcellularLocation>
        <location evidence="2 16">Endoplasmic reticulum membrane</location>
        <topology evidence="2 16">Peripheral membrane protein</topology>
    </subcellularLocation>
    <subcellularLocation>
        <location evidence="16">Microsome membrane</location>
        <topology evidence="16">Peripheral membrane protein</topology>
    </subcellularLocation>
</comment>
<evidence type="ECO:0000256" key="16">
    <source>
        <dbReference type="RuleBase" id="RU367059"/>
    </source>
</evidence>
<evidence type="ECO:0000256" key="15">
    <source>
        <dbReference type="ARBA" id="ARBA00024180"/>
    </source>
</evidence>
<dbReference type="InterPro" id="IPR036865">
    <property type="entry name" value="CRAL-TRIO_dom_sf"/>
</dbReference>
<evidence type="ECO:0000256" key="1">
    <source>
        <dbReference type="ARBA" id="ARBA00001970"/>
    </source>
</evidence>
<dbReference type="SUPFAM" id="SSF52087">
    <property type="entry name" value="CRAL/TRIO domain"/>
    <property type="match status" value="1"/>
</dbReference>
<organism evidence="19 20">
    <name type="scientific">Paramarasmius palmivorus</name>
    <dbReference type="NCBI Taxonomy" id="297713"/>
    <lineage>
        <taxon>Eukaryota</taxon>
        <taxon>Fungi</taxon>
        <taxon>Dikarya</taxon>
        <taxon>Basidiomycota</taxon>
        <taxon>Agaricomycotina</taxon>
        <taxon>Agaricomycetes</taxon>
        <taxon>Agaricomycetidae</taxon>
        <taxon>Agaricales</taxon>
        <taxon>Marasmiineae</taxon>
        <taxon>Marasmiaceae</taxon>
        <taxon>Paramarasmius</taxon>
    </lineage>
</organism>
<dbReference type="InterPro" id="IPR042938">
    <property type="entry name" value="Sfh5"/>
</dbReference>
<feature type="region of interest" description="Disordered" evidence="17">
    <location>
        <begin position="1"/>
        <end position="96"/>
    </location>
</feature>
<dbReference type="Pfam" id="PF00650">
    <property type="entry name" value="CRAL_TRIO"/>
    <property type="match status" value="1"/>
</dbReference>
<evidence type="ECO:0000313" key="19">
    <source>
        <dbReference type="EMBL" id="KAK7056327.1"/>
    </source>
</evidence>
<keyword evidence="9 16" id="KW-0256">Endoplasmic reticulum</keyword>
<dbReference type="InterPro" id="IPR001251">
    <property type="entry name" value="CRAL-TRIO_dom"/>
</dbReference>
<reference evidence="19 20" key="1">
    <citation type="submission" date="2024-01" db="EMBL/GenBank/DDBJ databases">
        <title>A draft genome for a cacao thread blight-causing isolate of Paramarasmius palmivorus.</title>
        <authorList>
            <person name="Baruah I.K."/>
            <person name="Bukari Y."/>
            <person name="Amoako-Attah I."/>
            <person name="Meinhardt L.W."/>
            <person name="Bailey B.A."/>
            <person name="Cohen S.P."/>
        </authorList>
    </citation>
    <scope>NUCLEOTIDE SEQUENCE [LARGE SCALE GENOMIC DNA]</scope>
    <source>
        <strain evidence="19 20">GH-12</strain>
    </source>
</reference>
<dbReference type="PROSITE" id="PS50191">
    <property type="entry name" value="CRAL_TRIO"/>
    <property type="match status" value="1"/>
</dbReference>
<keyword evidence="7" id="KW-0349">Heme</keyword>
<keyword evidence="6 16" id="KW-0963">Cytoplasm</keyword>
<evidence type="ECO:0000256" key="5">
    <source>
        <dbReference type="ARBA" id="ARBA00022448"/>
    </source>
</evidence>
<dbReference type="SUPFAM" id="SSF46938">
    <property type="entry name" value="CRAL/TRIO N-terminal domain"/>
    <property type="match status" value="1"/>
</dbReference>
<keyword evidence="11" id="KW-0408">Iron</keyword>
<evidence type="ECO:0000256" key="2">
    <source>
        <dbReference type="ARBA" id="ARBA00004406"/>
    </source>
</evidence>
<dbReference type="Pfam" id="PF03765">
    <property type="entry name" value="CRAL_TRIO_N"/>
    <property type="match status" value="1"/>
</dbReference>
<comment type="caution">
    <text evidence="19">The sequence shown here is derived from an EMBL/GenBank/DDBJ whole genome shotgun (WGS) entry which is preliminary data.</text>
</comment>
<comment type="function">
    <text evidence="15">Non-classical phosphatidylinositol (PtdIns) transfer protein (PITP), which exhibits PtdIns-binding/transfer activity in the absence of detectable PtdCho-binding/transfer activity. Regulates PtdIns(4,5)P2 homeostasis at the plasma membrane. Heme-binding protein that may play a role in organic oxidant-induced stress responses.</text>
</comment>
<feature type="compositionally biased region" description="Basic and acidic residues" evidence="17">
    <location>
        <begin position="29"/>
        <end position="41"/>
    </location>
</feature>
<comment type="similarity">
    <text evidence="3 16">Belongs to the SFH5 family.</text>
</comment>
<dbReference type="GO" id="GO:0017157">
    <property type="term" value="P:regulation of exocytosis"/>
    <property type="evidence" value="ECO:0007669"/>
    <property type="project" value="TreeGrafter"/>
</dbReference>
<dbReference type="SMART" id="SM00516">
    <property type="entry name" value="SEC14"/>
    <property type="match status" value="1"/>
</dbReference>
<dbReference type="GO" id="GO:0043001">
    <property type="term" value="P:Golgi to plasma membrane protein transport"/>
    <property type="evidence" value="ECO:0007669"/>
    <property type="project" value="TreeGrafter"/>
</dbReference>
<feature type="compositionally biased region" description="Basic and acidic residues" evidence="17">
    <location>
        <begin position="72"/>
        <end position="90"/>
    </location>
</feature>
<accession>A0AAW0DYA8</accession>
<dbReference type="GO" id="GO:0005829">
    <property type="term" value="C:cytosol"/>
    <property type="evidence" value="ECO:0007669"/>
    <property type="project" value="TreeGrafter"/>
</dbReference>
<evidence type="ECO:0000256" key="4">
    <source>
        <dbReference type="ARBA" id="ARBA00018320"/>
    </source>
</evidence>
<dbReference type="PANTHER" id="PTHR47669:SF1">
    <property type="entry name" value="PHOSPHATIDYLINOSITOL TRANSFER PROTEIN SFH5"/>
    <property type="match status" value="1"/>
</dbReference>
<evidence type="ECO:0000256" key="17">
    <source>
        <dbReference type="SAM" id="MobiDB-lite"/>
    </source>
</evidence>
<comment type="catalytic activity">
    <reaction evidence="14">
        <text>a 1,2-diacyl-sn-glycero-3-phospho-(1D-myo-inositol)(in) = a 1,2-diacyl-sn-glycero-3-phospho-(1D-myo-inositol)(out)</text>
        <dbReference type="Rhea" id="RHEA:38691"/>
        <dbReference type="ChEBI" id="CHEBI:57880"/>
    </reaction>
    <physiologicalReaction direction="left-to-right" evidence="14">
        <dbReference type="Rhea" id="RHEA:38692"/>
    </physiologicalReaction>
</comment>
<comment type="cofactor">
    <cofactor evidence="1">
        <name>heme b</name>
        <dbReference type="ChEBI" id="CHEBI:60344"/>
    </cofactor>
</comment>
<keyword evidence="12 16" id="KW-0445">Lipid transport</keyword>
<evidence type="ECO:0000256" key="14">
    <source>
        <dbReference type="ARBA" id="ARBA00024146"/>
    </source>
</evidence>
<dbReference type="Gene3D" id="3.40.525.10">
    <property type="entry name" value="CRAL-TRIO lipid binding domain"/>
    <property type="match status" value="1"/>
</dbReference>
<evidence type="ECO:0000313" key="20">
    <source>
        <dbReference type="Proteomes" id="UP001383192"/>
    </source>
</evidence>
<name>A0AAW0DYA8_9AGAR</name>
<dbReference type="Proteomes" id="UP001383192">
    <property type="component" value="Unassembled WGS sequence"/>
</dbReference>
<keyword evidence="13 16" id="KW-0472">Membrane</keyword>
<keyword evidence="8" id="KW-0479">Metal-binding</keyword>
<protein>
    <recommendedName>
        <fullName evidence="4 16">Phosphatidylinositol transfer protein SFH5</fullName>
        <shortName evidence="16">PITP SFH5</shortName>
    </recommendedName>
</protein>
<dbReference type="EMBL" id="JAYKXP010000007">
    <property type="protein sequence ID" value="KAK7056327.1"/>
    <property type="molecule type" value="Genomic_DNA"/>
</dbReference>
<evidence type="ECO:0000256" key="7">
    <source>
        <dbReference type="ARBA" id="ARBA00022617"/>
    </source>
</evidence>
<dbReference type="GO" id="GO:0046872">
    <property type="term" value="F:metal ion binding"/>
    <property type="evidence" value="ECO:0007669"/>
    <property type="project" value="UniProtKB-KW"/>
</dbReference>
<keyword evidence="20" id="KW-1185">Reference proteome</keyword>
<evidence type="ECO:0000256" key="10">
    <source>
        <dbReference type="ARBA" id="ARBA00022848"/>
    </source>
</evidence>
<evidence type="ECO:0000256" key="13">
    <source>
        <dbReference type="ARBA" id="ARBA00023136"/>
    </source>
</evidence>
<dbReference type="AlphaFoldDB" id="A0AAW0DYA8"/>
<evidence type="ECO:0000259" key="18">
    <source>
        <dbReference type="PROSITE" id="PS50191"/>
    </source>
</evidence>
<keyword evidence="10 16" id="KW-0492">Microsome</keyword>
<dbReference type="GO" id="GO:0005789">
    <property type="term" value="C:endoplasmic reticulum membrane"/>
    <property type="evidence" value="ECO:0007669"/>
    <property type="project" value="UniProtKB-SubCell"/>
</dbReference>
<gene>
    <name evidence="19" type="primary">SFH5</name>
    <name evidence="19" type="ORF">VNI00_002880</name>
</gene>
<dbReference type="PANTHER" id="PTHR47669">
    <property type="entry name" value="PHOSPHATIDYLINOSITOL TRANSFER PROTEIN SFH5"/>
    <property type="match status" value="1"/>
</dbReference>
<dbReference type="GO" id="GO:0008526">
    <property type="term" value="F:phosphatidylinositol transfer activity"/>
    <property type="evidence" value="ECO:0007669"/>
    <property type="project" value="UniProtKB-UniRule"/>
</dbReference>
<dbReference type="CDD" id="cd00170">
    <property type="entry name" value="SEC14"/>
    <property type="match status" value="1"/>
</dbReference>
<feature type="domain" description="CRAL-TRIO" evidence="18">
    <location>
        <begin position="185"/>
        <end position="360"/>
    </location>
</feature>
<evidence type="ECO:0000256" key="12">
    <source>
        <dbReference type="ARBA" id="ARBA00023055"/>
    </source>
</evidence>
<sequence length="360" mass="39712">MSDIEPTKTTTAAEPTPAQPVVTQDDIQEEAKNVEAVKADADQPAAPQPATAPTSEPAVAVPPAAPTTAPEAKTEPKAAEPSKTEEKVAEEPQNALTERFTQAEWNALKEFRKSLPEMLAAAYTEKADAKTSPITLWGVKIDPANPLDAKTSVVLMKFLRARNLNPTAAHDMFVATLRWRDEFNVEAACKEEFPDDVFGKLGYIYGKDKEGRPVVYNVYGGNKDIKAVFGDVQRFLRWRVAFMEKSLQKLDFETVDQMIQVHDYEGVSMSSRDANSKNAASEASSIFSNHYPELLYKKFFVNVPSYLTWIFWIFKPLLPAATLAKMSVVGTGAHTIGKSLLPHVNAKDLPKRYGGEADAF</sequence>
<dbReference type="InterPro" id="IPR011074">
    <property type="entry name" value="CRAL/TRIO_N_dom"/>
</dbReference>
<keyword evidence="5 16" id="KW-0813">Transport</keyword>
<evidence type="ECO:0000256" key="6">
    <source>
        <dbReference type="ARBA" id="ARBA00022490"/>
    </source>
</evidence>
<dbReference type="GO" id="GO:0005886">
    <property type="term" value="C:plasma membrane"/>
    <property type="evidence" value="ECO:0007669"/>
    <property type="project" value="TreeGrafter"/>
</dbReference>
<proteinExistence type="inferred from homology"/>
<dbReference type="GO" id="GO:0032541">
    <property type="term" value="C:cortical endoplasmic reticulum"/>
    <property type="evidence" value="ECO:0007669"/>
    <property type="project" value="TreeGrafter"/>
</dbReference>
<evidence type="ECO:0000256" key="3">
    <source>
        <dbReference type="ARBA" id="ARBA00006667"/>
    </source>
</evidence>
<feature type="compositionally biased region" description="Low complexity" evidence="17">
    <location>
        <begin position="7"/>
        <end position="23"/>
    </location>
</feature>
<evidence type="ECO:0000256" key="8">
    <source>
        <dbReference type="ARBA" id="ARBA00022723"/>
    </source>
</evidence>
<evidence type="ECO:0000256" key="11">
    <source>
        <dbReference type="ARBA" id="ARBA00023004"/>
    </source>
</evidence>
<evidence type="ECO:0000256" key="9">
    <source>
        <dbReference type="ARBA" id="ARBA00022824"/>
    </source>
</evidence>
<dbReference type="InterPro" id="IPR036273">
    <property type="entry name" value="CRAL/TRIO_N_dom_sf"/>
</dbReference>
<feature type="compositionally biased region" description="Low complexity" evidence="17">
    <location>
        <begin position="42"/>
        <end position="71"/>
    </location>
</feature>